<accession>A0A0E9TRP7</accession>
<sequence length="37" mass="4172">MVQNTDICNYQDNQTGLGVHFHKNISLPVQAKNTNNN</sequence>
<dbReference type="AlphaFoldDB" id="A0A0E9TRP7"/>
<reference evidence="1" key="2">
    <citation type="journal article" date="2015" name="Fish Shellfish Immunol.">
        <title>Early steps in the European eel (Anguilla anguilla)-Vibrio vulnificus interaction in the gills: Role of the RtxA13 toxin.</title>
        <authorList>
            <person name="Callol A."/>
            <person name="Pajuelo D."/>
            <person name="Ebbesson L."/>
            <person name="Teles M."/>
            <person name="MacKenzie S."/>
            <person name="Amaro C."/>
        </authorList>
    </citation>
    <scope>NUCLEOTIDE SEQUENCE</scope>
</reference>
<name>A0A0E9TRP7_ANGAN</name>
<organism evidence="1">
    <name type="scientific">Anguilla anguilla</name>
    <name type="common">European freshwater eel</name>
    <name type="synonym">Muraena anguilla</name>
    <dbReference type="NCBI Taxonomy" id="7936"/>
    <lineage>
        <taxon>Eukaryota</taxon>
        <taxon>Metazoa</taxon>
        <taxon>Chordata</taxon>
        <taxon>Craniata</taxon>
        <taxon>Vertebrata</taxon>
        <taxon>Euteleostomi</taxon>
        <taxon>Actinopterygii</taxon>
        <taxon>Neopterygii</taxon>
        <taxon>Teleostei</taxon>
        <taxon>Anguilliformes</taxon>
        <taxon>Anguillidae</taxon>
        <taxon>Anguilla</taxon>
    </lineage>
</organism>
<evidence type="ECO:0000313" key="1">
    <source>
        <dbReference type="EMBL" id="JAH55403.1"/>
    </source>
</evidence>
<protein>
    <submittedName>
        <fullName evidence="1">Uncharacterized protein</fullName>
    </submittedName>
</protein>
<proteinExistence type="predicted"/>
<dbReference type="EMBL" id="GBXM01053174">
    <property type="protein sequence ID" value="JAH55403.1"/>
    <property type="molecule type" value="Transcribed_RNA"/>
</dbReference>
<reference evidence="1" key="1">
    <citation type="submission" date="2014-11" db="EMBL/GenBank/DDBJ databases">
        <authorList>
            <person name="Amaro Gonzalez C."/>
        </authorList>
    </citation>
    <scope>NUCLEOTIDE SEQUENCE</scope>
</reference>